<keyword evidence="3" id="KW-1185">Reference proteome</keyword>
<feature type="compositionally biased region" description="Low complexity" evidence="1">
    <location>
        <begin position="51"/>
        <end position="92"/>
    </location>
</feature>
<reference evidence="3" key="2">
    <citation type="journal article" date="2018" name="Plant J.">
        <title>The Sorghum bicolor reference genome: improved assembly, gene annotations, a transcriptome atlas, and signatures of genome organization.</title>
        <authorList>
            <person name="McCormick R.F."/>
            <person name="Truong S.K."/>
            <person name="Sreedasyam A."/>
            <person name="Jenkins J."/>
            <person name="Shu S."/>
            <person name="Sims D."/>
            <person name="Kennedy M."/>
            <person name="Amirebrahimi M."/>
            <person name="Weers B.D."/>
            <person name="McKinley B."/>
            <person name="Mattison A."/>
            <person name="Morishige D.T."/>
            <person name="Grimwood J."/>
            <person name="Schmutz J."/>
            <person name="Mullet J.E."/>
        </authorList>
    </citation>
    <scope>NUCLEOTIDE SEQUENCE [LARGE SCALE GENOMIC DNA]</scope>
    <source>
        <strain evidence="3">cv. BTx623</strain>
    </source>
</reference>
<sequence length="128" mass="13937">MWSLHTNIIHLCTDSMPHDPRFIVHTKQQAPPWLFLSYRIWPRPFRQQRLGSPAPSNGPAAPTTRPAAALLSRAVTDGSPGPTPGSDGSSLSSLVISGAASSPLACARSPRRLDVIHQLGRWWLIGRT</sequence>
<evidence type="ECO:0000313" key="2">
    <source>
        <dbReference type="EMBL" id="OQU85080.1"/>
    </source>
</evidence>
<dbReference type="AlphaFoldDB" id="A0A1Z5RMV5"/>
<dbReference type="Proteomes" id="UP000000768">
    <property type="component" value="Chromosome 4"/>
</dbReference>
<reference evidence="2 3" key="1">
    <citation type="journal article" date="2009" name="Nature">
        <title>The Sorghum bicolor genome and the diversification of grasses.</title>
        <authorList>
            <person name="Paterson A.H."/>
            <person name="Bowers J.E."/>
            <person name="Bruggmann R."/>
            <person name="Dubchak I."/>
            <person name="Grimwood J."/>
            <person name="Gundlach H."/>
            <person name="Haberer G."/>
            <person name="Hellsten U."/>
            <person name="Mitros T."/>
            <person name="Poliakov A."/>
            <person name="Schmutz J."/>
            <person name="Spannagl M."/>
            <person name="Tang H."/>
            <person name="Wang X."/>
            <person name="Wicker T."/>
            <person name="Bharti A.K."/>
            <person name="Chapman J."/>
            <person name="Feltus F.A."/>
            <person name="Gowik U."/>
            <person name="Grigoriev I.V."/>
            <person name="Lyons E."/>
            <person name="Maher C.A."/>
            <person name="Martis M."/>
            <person name="Narechania A."/>
            <person name="Otillar R.P."/>
            <person name="Penning B.W."/>
            <person name="Salamov A.A."/>
            <person name="Wang Y."/>
            <person name="Zhang L."/>
            <person name="Carpita N.C."/>
            <person name="Freeling M."/>
            <person name="Gingle A.R."/>
            <person name="Hash C.T."/>
            <person name="Keller B."/>
            <person name="Klein P."/>
            <person name="Kresovich S."/>
            <person name="McCann M.C."/>
            <person name="Ming R."/>
            <person name="Peterson D.G."/>
            <person name="Mehboob-ur-Rahman"/>
            <person name="Ware D."/>
            <person name="Westhoff P."/>
            <person name="Mayer K.F."/>
            <person name="Messing J."/>
            <person name="Rokhsar D.S."/>
        </authorList>
    </citation>
    <scope>NUCLEOTIDE SEQUENCE [LARGE SCALE GENOMIC DNA]</scope>
    <source>
        <strain evidence="3">cv. BTx623</strain>
    </source>
</reference>
<accession>A0A1Z5RMV5</accession>
<proteinExistence type="predicted"/>
<feature type="region of interest" description="Disordered" evidence="1">
    <location>
        <begin position="48"/>
        <end position="92"/>
    </location>
</feature>
<gene>
    <name evidence="2" type="ORF">SORBI_3004G168150</name>
</gene>
<dbReference type="Gramene" id="OQU85080">
    <property type="protein sequence ID" value="OQU85080"/>
    <property type="gene ID" value="SORBI_3004G168150"/>
</dbReference>
<organism evidence="2 3">
    <name type="scientific">Sorghum bicolor</name>
    <name type="common">Sorghum</name>
    <name type="synonym">Sorghum vulgare</name>
    <dbReference type="NCBI Taxonomy" id="4558"/>
    <lineage>
        <taxon>Eukaryota</taxon>
        <taxon>Viridiplantae</taxon>
        <taxon>Streptophyta</taxon>
        <taxon>Embryophyta</taxon>
        <taxon>Tracheophyta</taxon>
        <taxon>Spermatophyta</taxon>
        <taxon>Magnoliopsida</taxon>
        <taxon>Liliopsida</taxon>
        <taxon>Poales</taxon>
        <taxon>Poaceae</taxon>
        <taxon>PACMAD clade</taxon>
        <taxon>Panicoideae</taxon>
        <taxon>Andropogonodae</taxon>
        <taxon>Andropogoneae</taxon>
        <taxon>Sorghinae</taxon>
        <taxon>Sorghum</taxon>
    </lineage>
</organism>
<name>A0A1Z5RMV5_SORBI</name>
<dbReference type="EMBL" id="CM000763">
    <property type="protein sequence ID" value="OQU85080.1"/>
    <property type="molecule type" value="Genomic_DNA"/>
</dbReference>
<evidence type="ECO:0000313" key="3">
    <source>
        <dbReference type="Proteomes" id="UP000000768"/>
    </source>
</evidence>
<protein>
    <submittedName>
        <fullName evidence="2">Uncharacterized protein</fullName>
    </submittedName>
</protein>
<dbReference type="InParanoid" id="A0A1Z5RMV5"/>
<evidence type="ECO:0000256" key="1">
    <source>
        <dbReference type="SAM" id="MobiDB-lite"/>
    </source>
</evidence>